<keyword evidence="1" id="KW-0732">Signal</keyword>
<comment type="caution">
    <text evidence="2">The sequence shown here is derived from an EMBL/GenBank/DDBJ whole genome shotgun (WGS) entry which is preliminary data.</text>
</comment>
<feature type="chain" id="PRO_5045104002" evidence="1">
    <location>
        <begin position="21"/>
        <end position="148"/>
    </location>
</feature>
<dbReference type="InterPro" id="IPR021957">
    <property type="entry name" value="DUF3574"/>
</dbReference>
<evidence type="ECO:0000313" key="3">
    <source>
        <dbReference type="Proteomes" id="UP001597264"/>
    </source>
</evidence>
<dbReference type="Pfam" id="PF12098">
    <property type="entry name" value="DUF3574"/>
    <property type="match status" value="1"/>
</dbReference>
<accession>A0ABW3U7P6</accession>
<evidence type="ECO:0000313" key="2">
    <source>
        <dbReference type="EMBL" id="MFD1215926.1"/>
    </source>
</evidence>
<feature type="signal peptide" evidence="1">
    <location>
        <begin position="1"/>
        <end position="20"/>
    </location>
</feature>
<reference evidence="3" key="1">
    <citation type="journal article" date="2019" name="Int. J. Syst. Evol. Microbiol.">
        <title>The Global Catalogue of Microorganisms (GCM) 10K type strain sequencing project: providing services to taxonomists for standard genome sequencing and annotation.</title>
        <authorList>
            <consortium name="The Broad Institute Genomics Platform"/>
            <consortium name="The Broad Institute Genome Sequencing Center for Infectious Disease"/>
            <person name="Wu L."/>
            <person name="Ma J."/>
        </authorList>
    </citation>
    <scope>NUCLEOTIDE SEQUENCE [LARGE SCALE GENOMIC DNA]</scope>
    <source>
        <strain evidence="3">CCUG 54356</strain>
    </source>
</reference>
<dbReference type="PROSITE" id="PS51257">
    <property type="entry name" value="PROKAR_LIPOPROTEIN"/>
    <property type="match status" value="1"/>
</dbReference>
<dbReference type="RefSeq" id="WP_268932652.1">
    <property type="nucleotide sequence ID" value="NZ_CP087715.1"/>
</dbReference>
<evidence type="ECO:0000256" key="1">
    <source>
        <dbReference type="SAM" id="SignalP"/>
    </source>
</evidence>
<organism evidence="2 3">
    <name type="scientific">Microbulbifer celer</name>
    <dbReference type="NCBI Taxonomy" id="435905"/>
    <lineage>
        <taxon>Bacteria</taxon>
        <taxon>Pseudomonadati</taxon>
        <taxon>Pseudomonadota</taxon>
        <taxon>Gammaproteobacteria</taxon>
        <taxon>Cellvibrionales</taxon>
        <taxon>Microbulbiferaceae</taxon>
        <taxon>Microbulbifer</taxon>
    </lineage>
</organism>
<protein>
    <submittedName>
        <fullName evidence="2">DUF3574 domain-containing protein</fullName>
    </submittedName>
</protein>
<keyword evidence="3" id="KW-1185">Reference proteome</keyword>
<name>A0ABW3U7P6_9GAMM</name>
<gene>
    <name evidence="2" type="ORF">ACFQ2X_04885</name>
</gene>
<proteinExistence type="predicted"/>
<dbReference type="EMBL" id="JBHTLR010000005">
    <property type="protein sequence ID" value="MFD1215926.1"/>
    <property type="molecule type" value="Genomic_DNA"/>
</dbReference>
<sequence length="148" mass="16588">MRYCISYGILTACLWLSACANPVNLATPPPSEPPAIACRAGESLQVYNRLYFGTRRPGGAVSNAEWEDFLREVITPRFPEGLTVLTGRGQWQTTTGHIVRERSYVLTVVYPERAEKETAVAEVIQAYKNQFNQESVLRIRSQACVSFD</sequence>
<dbReference type="Proteomes" id="UP001597264">
    <property type="component" value="Unassembled WGS sequence"/>
</dbReference>